<evidence type="ECO:0000313" key="1">
    <source>
        <dbReference type="EMBL" id="BBC80917.1"/>
    </source>
</evidence>
<evidence type="ECO:0000313" key="2">
    <source>
        <dbReference type="Proteomes" id="UP000270034"/>
    </source>
</evidence>
<accession>A0A2Z5ZLK7</accession>
<dbReference type="EMBL" id="AP018515">
    <property type="protein sequence ID" value="BBC80917.1"/>
    <property type="molecule type" value="Genomic_DNA"/>
</dbReference>
<proteinExistence type="predicted"/>
<gene>
    <name evidence="1" type="ORF">AcetOrient_orf03903</name>
</gene>
<reference evidence="1 2" key="1">
    <citation type="submission" date="2018-02" db="EMBL/GenBank/DDBJ databases">
        <title>Acetobacter orientalis genome.</title>
        <authorList>
            <person name="Nakashima N."/>
            <person name="Tamura T."/>
        </authorList>
    </citation>
    <scope>NUCLEOTIDE SEQUENCE [LARGE SCALE GENOMIC DNA]</scope>
    <source>
        <strain evidence="1 2">FAN1</strain>
    </source>
</reference>
<protein>
    <submittedName>
        <fullName evidence="1">Arabinose-proton symporter</fullName>
    </submittedName>
</protein>
<dbReference type="AlphaFoldDB" id="A0A2Z5ZLK7"/>
<organism evidence="1 2">
    <name type="scientific">Acetobacter orientalis</name>
    <dbReference type="NCBI Taxonomy" id="146474"/>
    <lineage>
        <taxon>Bacteria</taxon>
        <taxon>Pseudomonadati</taxon>
        <taxon>Pseudomonadota</taxon>
        <taxon>Alphaproteobacteria</taxon>
        <taxon>Acetobacterales</taxon>
        <taxon>Acetobacteraceae</taxon>
        <taxon>Acetobacter</taxon>
    </lineage>
</organism>
<dbReference type="Proteomes" id="UP000270034">
    <property type="component" value="Chromosome"/>
</dbReference>
<dbReference type="KEGG" id="aot:AcetOri_orf03903"/>
<sequence>MAVAHTYSNALYRLHLPCGLGCQGSIQPAIYADHTPIAMRKTHKPF</sequence>
<name>A0A2Z5ZLK7_9PROT</name>